<dbReference type="Proteomes" id="UP000027982">
    <property type="component" value="Chromosome"/>
</dbReference>
<evidence type="ECO:0000313" key="2">
    <source>
        <dbReference type="EMBL" id="AIE83949.1"/>
    </source>
</evidence>
<dbReference type="InterPro" id="IPR001466">
    <property type="entry name" value="Beta-lactam-related"/>
</dbReference>
<dbReference type="eggNOG" id="COG1680">
    <property type="taxonomic scope" value="Bacteria"/>
</dbReference>
<dbReference type="EMBL" id="CP007139">
    <property type="protein sequence ID" value="AIE83949.1"/>
    <property type="molecule type" value="Genomic_DNA"/>
</dbReference>
<reference evidence="2 3" key="1">
    <citation type="journal article" date="2014" name="PLoS ONE">
        <title>The first complete genome sequence of the class fimbriimonadia in the phylum armatimonadetes.</title>
        <authorList>
            <person name="Hu Z.Y."/>
            <person name="Wang Y.Z."/>
            <person name="Im W.T."/>
            <person name="Wang S.Y."/>
            <person name="Zhao G.P."/>
            <person name="Zheng H.J."/>
            <person name="Quan Z.X."/>
        </authorList>
    </citation>
    <scope>NUCLEOTIDE SEQUENCE [LARGE SCALE GENOMIC DNA]</scope>
    <source>
        <strain evidence="2">Gsoil 348</strain>
    </source>
</reference>
<evidence type="ECO:0000313" key="3">
    <source>
        <dbReference type="Proteomes" id="UP000027982"/>
    </source>
</evidence>
<dbReference type="KEGG" id="fgi:OP10G_0581"/>
<accession>A0A068NQS4</accession>
<dbReference type="InterPro" id="IPR050789">
    <property type="entry name" value="Diverse_Enzym_Activities"/>
</dbReference>
<keyword evidence="3" id="KW-1185">Reference proteome</keyword>
<dbReference type="AlphaFoldDB" id="A0A068NQS4"/>
<sequence>MSRYLVLFAFTLLPVNDVVAQDIPKNDPLLNRPRIKAAIDASNHDKTEKGVRLLRAVAASKRSTVSERYAAHALLGIAALMDKKEAEAGREIGIAAKLFSSTGLPKDYWLQNAIAPYAEILRPSGGGKFAVTIRSASALKAVGVDPEALKTLAADAEKSHSDSLVVWRDGKPLLEAHTGTAPRRMELASVTKSISSSAVMLLLDDHKIDSIDQPLSDFFPQWRNIPANAPETVRRRSHITLRHVLGHTSGIETEFSDGKIPMQPNAFRYALESPVVTEPGQVFNYNNRAANLVSGLVRRITGLTLQAFLKKRIFDPLAIDDYFWMQDRAGNGYVYGGLSLRANDLAKIGQLLLDGGVWQGRRLISRDRIEQFTIRSSQARVSSCALFWWIDESNHLYRLNEAQLAEWRKEGISEKVLASLQVLRGKWLNHTDFEDMLRPNFSDYRVFGEWYKKSDWTKADRIAAPDPDGFNGNGSLGQYLVVVPNSRLVVVRQISRFSHKSDADDFPGFAARVQSLVHQ</sequence>
<dbReference type="SUPFAM" id="SSF56601">
    <property type="entry name" value="beta-lactamase/transpeptidase-like"/>
    <property type="match status" value="1"/>
</dbReference>
<dbReference type="Pfam" id="PF00144">
    <property type="entry name" value="Beta-lactamase"/>
    <property type="match status" value="1"/>
</dbReference>
<evidence type="ECO:0000259" key="1">
    <source>
        <dbReference type="Pfam" id="PF00144"/>
    </source>
</evidence>
<organism evidence="2 3">
    <name type="scientific">Fimbriimonas ginsengisoli Gsoil 348</name>
    <dbReference type="NCBI Taxonomy" id="661478"/>
    <lineage>
        <taxon>Bacteria</taxon>
        <taxon>Bacillati</taxon>
        <taxon>Armatimonadota</taxon>
        <taxon>Fimbriimonadia</taxon>
        <taxon>Fimbriimonadales</taxon>
        <taxon>Fimbriimonadaceae</taxon>
        <taxon>Fimbriimonas</taxon>
    </lineage>
</organism>
<dbReference type="STRING" id="661478.OP10G_0581"/>
<protein>
    <submittedName>
        <fullName evidence="2">Beta-lactamase</fullName>
    </submittedName>
</protein>
<name>A0A068NQS4_FIMGI</name>
<dbReference type="PANTHER" id="PTHR43283">
    <property type="entry name" value="BETA-LACTAMASE-RELATED"/>
    <property type="match status" value="1"/>
</dbReference>
<dbReference type="InterPro" id="IPR012338">
    <property type="entry name" value="Beta-lactam/transpept-like"/>
</dbReference>
<proteinExistence type="predicted"/>
<dbReference type="Gene3D" id="3.40.710.10">
    <property type="entry name" value="DD-peptidase/beta-lactamase superfamily"/>
    <property type="match status" value="1"/>
</dbReference>
<dbReference type="PANTHER" id="PTHR43283:SF7">
    <property type="entry name" value="BETA-LACTAMASE-RELATED DOMAIN-CONTAINING PROTEIN"/>
    <property type="match status" value="1"/>
</dbReference>
<dbReference type="RefSeq" id="WP_158409126.1">
    <property type="nucleotide sequence ID" value="NZ_CP007139.1"/>
</dbReference>
<dbReference type="HOGENOM" id="CLU_030169_4_0_0"/>
<dbReference type="OrthoDB" id="9814204at2"/>
<feature type="domain" description="Beta-lactamase-related" evidence="1">
    <location>
        <begin position="159"/>
        <end position="503"/>
    </location>
</feature>
<gene>
    <name evidence="2" type="ORF">OP10G_0581</name>
</gene>